<feature type="domain" description="Prokaryotic-type class I peptide chain release factors" evidence="6">
    <location>
        <begin position="62"/>
        <end position="193"/>
    </location>
</feature>
<dbReference type="Gene3D" id="3.30.160.20">
    <property type="match status" value="1"/>
</dbReference>
<dbReference type="EC" id="3.1.1.29" evidence="1"/>
<evidence type="ECO:0000256" key="3">
    <source>
        <dbReference type="ARBA" id="ARBA00039441"/>
    </source>
</evidence>
<name>A0A4Y7NHT7_9CRUS</name>
<dbReference type="PANTHER" id="PTHR11075">
    <property type="entry name" value="PEPTIDE CHAIN RELEASE FACTOR"/>
    <property type="match status" value="1"/>
</dbReference>
<evidence type="ECO:0000313" key="7">
    <source>
        <dbReference type="EMBL" id="SVE92778.1"/>
    </source>
</evidence>
<dbReference type="InterPro" id="IPR000352">
    <property type="entry name" value="Pep_chain_release_fac_I"/>
</dbReference>
<dbReference type="Pfam" id="PF00472">
    <property type="entry name" value="RF-1"/>
    <property type="match status" value="1"/>
</dbReference>
<organism evidence="7">
    <name type="scientific">Megafenestra aurita</name>
    <dbReference type="NCBI Taxonomy" id="2291010"/>
    <lineage>
        <taxon>Eukaryota</taxon>
        <taxon>Metazoa</taxon>
        <taxon>Ecdysozoa</taxon>
        <taxon>Arthropoda</taxon>
        <taxon>Crustacea</taxon>
        <taxon>Branchiopoda</taxon>
        <taxon>Diplostraca</taxon>
        <taxon>Cladocera</taxon>
        <taxon>Anomopoda</taxon>
        <taxon>Daphniidae</taxon>
        <taxon>Megafenestra</taxon>
    </lineage>
</organism>
<accession>A0A4Y7NHT7</accession>
<dbReference type="GO" id="GO:0016150">
    <property type="term" value="F:translation release factor activity, codon nonspecific"/>
    <property type="evidence" value="ECO:0007669"/>
    <property type="project" value="TreeGrafter"/>
</dbReference>
<dbReference type="GO" id="GO:0005762">
    <property type="term" value="C:mitochondrial large ribosomal subunit"/>
    <property type="evidence" value="ECO:0007669"/>
    <property type="project" value="TreeGrafter"/>
</dbReference>
<dbReference type="GO" id="GO:0004045">
    <property type="term" value="F:peptidyl-tRNA hydrolase activity"/>
    <property type="evidence" value="ECO:0007669"/>
    <property type="project" value="UniProtKB-EC"/>
</dbReference>
<dbReference type="SUPFAM" id="SSF110916">
    <property type="entry name" value="Peptidyl-tRNA hydrolase domain-like"/>
    <property type="match status" value="1"/>
</dbReference>
<feature type="compositionally biased region" description="Polar residues" evidence="5">
    <location>
        <begin position="189"/>
        <end position="201"/>
    </location>
</feature>
<dbReference type="GO" id="GO:0070126">
    <property type="term" value="P:mitochondrial translational termination"/>
    <property type="evidence" value="ECO:0007669"/>
    <property type="project" value="TreeGrafter"/>
</dbReference>
<gene>
    <name evidence="7" type="primary">EOG090X0JCO</name>
</gene>
<evidence type="ECO:0000259" key="6">
    <source>
        <dbReference type="Pfam" id="PF00472"/>
    </source>
</evidence>
<comment type="similarity">
    <text evidence="2">Belongs to the prokaryotic/mitochondrial release factor family. Mitochondrion-specific ribosomal protein mL62 subfamily.</text>
</comment>
<dbReference type="InterPro" id="IPR052104">
    <property type="entry name" value="Mito_Release_Factor_mL62"/>
</dbReference>
<evidence type="ECO:0000256" key="4">
    <source>
        <dbReference type="ARBA" id="ARBA00041531"/>
    </source>
</evidence>
<dbReference type="AlphaFoldDB" id="A0A4Y7NHT7"/>
<dbReference type="PANTHER" id="PTHR11075:SF54">
    <property type="entry name" value="LARGE RIBOSOMAL SUBUNIT PROTEIN ML62"/>
    <property type="match status" value="1"/>
</dbReference>
<proteinExistence type="evidence at transcript level"/>
<evidence type="ECO:0000256" key="1">
    <source>
        <dbReference type="ARBA" id="ARBA00013260"/>
    </source>
</evidence>
<protein>
    <recommendedName>
        <fullName evidence="3">Large ribosomal subunit protein mL62</fullName>
        <ecNumber evidence="1">3.1.1.29</ecNumber>
    </recommendedName>
    <alternativeName>
        <fullName evidence="4">Peptidyl-tRNA hydrolase ICT1, mitochondrial</fullName>
    </alternativeName>
</protein>
<dbReference type="EMBL" id="LR023159">
    <property type="protein sequence ID" value="SVE92778.1"/>
    <property type="molecule type" value="mRNA"/>
</dbReference>
<feature type="region of interest" description="Disordered" evidence="5">
    <location>
        <begin position="179"/>
        <end position="201"/>
    </location>
</feature>
<dbReference type="FunFam" id="3.30.160.20:FF:000046">
    <property type="entry name" value="Peptidyl-tRNA hydrolase ICT1"/>
    <property type="match status" value="1"/>
</dbReference>
<evidence type="ECO:0000256" key="5">
    <source>
        <dbReference type="SAM" id="MobiDB-lite"/>
    </source>
</evidence>
<sequence>MAVSLYNFFSFRRLLINSTCSRAYLSGFKSNLSLDKLYPSSRLDITTVPKPPDSNDKKFSGYIPMDKVQVSYVRSSGPGGQNVNCVSTKAEVRFHLATAEWIPEPVRLRLAERMKNQLSKEGYLAVKSDRTRSQQLNLADSLDKLRDAIHAAAQSLVVPEVSPETVDRQRRLRERAARERLREKRVHSMTKQGRQAPTLDS</sequence>
<evidence type="ECO:0000256" key="2">
    <source>
        <dbReference type="ARBA" id="ARBA00038225"/>
    </source>
</evidence>
<reference evidence="7" key="1">
    <citation type="submission" date="2018-08" db="EMBL/GenBank/DDBJ databases">
        <authorList>
            <person name="Cornetti L."/>
        </authorList>
    </citation>
    <scope>NUCLEOTIDE SEQUENCE</scope>
    <source>
        <strain evidence="7">CH-H-2</strain>
    </source>
</reference>